<evidence type="ECO:0000313" key="3">
    <source>
        <dbReference type="Proteomes" id="UP000758603"/>
    </source>
</evidence>
<dbReference type="EMBL" id="JAGPXC010000004">
    <property type="protein sequence ID" value="KAH6653754.1"/>
    <property type="molecule type" value="Genomic_DNA"/>
</dbReference>
<dbReference type="GeneID" id="70124696"/>
<reference evidence="2" key="1">
    <citation type="journal article" date="2021" name="Nat. Commun.">
        <title>Genetic determinants of endophytism in the Arabidopsis root mycobiome.</title>
        <authorList>
            <person name="Mesny F."/>
            <person name="Miyauchi S."/>
            <person name="Thiergart T."/>
            <person name="Pickel B."/>
            <person name="Atanasova L."/>
            <person name="Karlsson M."/>
            <person name="Huettel B."/>
            <person name="Barry K.W."/>
            <person name="Haridas S."/>
            <person name="Chen C."/>
            <person name="Bauer D."/>
            <person name="Andreopoulos W."/>
            <person name="Pangilinan J."/>
            <person name="LaButti K."/>
            <person name="Riley R."/>
            <person name="Lipzen A."/>
            <person name="Clum A."/>
            <person name="Drula E."/>
            <person name="Henrissat B."/>
            <person name="Kohler A."/>
            <person name="Grigoriev I.V."/>
            <person name="Martin F.M."/>
            <person name="Hacquard S."/>
        </authorList>
    </citation>
    <scope>NUCLEOTIDE SEQUENCE</scope>
    <source>
        <strain evidence="2">MPI-SDFR-AT-0073</strain>
    </source>
</reference>
<dbReference type="Proteomes" id="UP000758603">
    <property type="component" value="Unassembled WGS sequence"/>
</dbReference>
<keyword evidence="1" id="KW-1133">Transmembrane helix</keyword>
<keyword evidence="1" id="KW-0812">Transmembrane</keyword>
<feature type="transmembrane region" description="Helical" evidence="1">
    <location>
        <begin position="28"/>
        <end position="50"/>
    </location>
</feature>
<evidence type="ECO:0000313" key="2">
    <source>
        <dbReference type="EMBL" id="KAH6653754.1"/>
    </source>
</evidence>
<proteinExistence type="predicted"/>
<gene>
    <name evidence="2" type="ORF">BKA67DRAFT_259605</name>
</gene>
<feature type="transmembrane region" description="Helical" evidence="1">
    <location>
        <begin position="62"/>
        <end position="81"/>
    </location>
</feature>
<protein>
    <submittedName>
        <fullName evidence="2">Uncharacterized protein</fullName>
    </submittedName>
</protein>
<evidence type="ECO:0000256" key="1">
    <source>
        <dbReference type="SAM" id="Phobius"/>
    </source>
</evidence>
<keyword evidence="3" id="KW-1185">Reference proteome</keyword>
<name>A0A9P8UKF5_9PEZI</name>
<sequence>MVLVSSDGRLVIRSELCVEGQAPYKRFATAFCTAIVALMTVYNAGFSTIGKNGTTNAQPERIMLIVAFLHVYYIVIVSLYWNRILAGQLCPFPVRRPWPGYTRHPLEQKPTSKPHVARFGIP</sequence>
<dbReference type="AlphaFoldDB" id="A0A9P8UKF5"/>
<accession>A0A9P8UKF5</accession>
<keyword evidence="1" id="KW-0472">Membrane</keyword>
<dbReference type="RefSeq" id="XP_045958024.1">
    <property type="nucleotide sequence ID" value="XM_046095803.1"/>
</dbReference>
<organism evidence="2 3">
    <name type="scientific">Truncatella angustata</name>
    <dbReference type="NCBI Taxonomy" id="152316"/>
    <lineage>
        <taxon>Eukaryota</taxon>
        <taxon>Fungi</taxon>
        <taxon>Dikarya</taxon>
        <taxon>Ascomycota</taxon>
        <taxon>Pezizomycotina</taxon>
        <taxon>Sordariomycetes</taxon>
        <taxon>Xylariomycetidae</taxon>
        <taxon>Amphisphaeriales</taxon>
        <taxon>Sporocadaceae</taxon>
        <taxon>Truncatella</taxon>
    </lineage>
</organism>
<comment type="caution">
    <text evidence="2">The sequence shown here is derived from an EMBL/GenBank/DDBJ whole genome shotgun (WGS) entry which is preliminary data.</text>
</comment>